<reference evidence="4" key="1">
    <citation type="journal article" date="2021" name="Sci. Rep.">
        <title>Diploid genomic architecture of Nitzschia inconspicua, an elite biomass production diatom.</title>
        <authorList>
            <person name="Oliver A."/>
            <person name="Podell S."/>
            <person name="Pinowska A."/>
            <person name="Traller J.C."/>
            <person name="Smith S.R."/>
            <person name="McClure R."/>
            <person name="Beliaev A."/>
            <person name="Bohutskyi P."/>
            <person name="Hill E.A."/>
            <person name="Rabines A."/>
            <person name="Zheng H."/>
            <person name="Allen L.Z."/>
            <person name="Kuo A."/>
            <person name="Grigoriev I.V."/>
            <person name="Allen A.E."/>
            <person name="Hazlebeck D."/>
            <person name="Allen E.E."/>
        </authorList>
    </citation>
    <scope>NUCLEOTIDE SEQUENCE</scope>
    <source>
        <strain evidence="4">Hildebrandi</strain>
    </source>
</reference>
<name>A0A9K3K943_9STRA</name>
<keyword evidence="6" id="KW-1185">Reference proteome</keyword>
<dbReference type="Proteomes" id="UP000693970">
    <property type="component" value="Unassembled WGS sequence"/>
</dbReference>
<dbReference type="AlphaFoldDB" id="A0A9K3K943"/>
<accession>A0A9K3K943</accession>
<dbReference type="EMBL" id="JAGRRH010000011">
    <property type="protein sequence ID" value="KAG7362503.1"/>
    <property type="molecule type" value="Genomic_DNA"/>
</dbReference>
<gene>
    <name evidence="4" type="ORF">IV203_024807</name>
    <name evidence="5" type="ORF">IV203_025387</name>
</gene>
<dbReference type="InterPro" id="IPR020069">
    <property type="entry name" value="Ribosomal_bL9_C"/>
</dbReference>
<keyword evidence="4" id="KW-0687">Ribonucleoprotein</keyword>
<dbReference type="Pfam" id="PF03948">
    <property type="entry name" value="Ribosomal_L9_C"/>
    <property type="match status" value="1"/>
</dbReference>
<protein>
    <recommendedName>
        <fullName evidence="1">50S ribosomal protein L9, chloroplastic</fullName>
    </recommendedName>
</protein>
<evidence type="ECO:0000313" key="5">
    <source>
        <dbReference type="EMBL" id="KAG7362503.1"/>
    </source>
</evidence>
<keyword evidence="4" id="KW-0689">Ribosomal protein</keyword>
<dbReference type="Pfam" id="PF01281">
    <property type="entry name" value="Ribosomal_L9_N"/>
    <property type="match status" value="1"/>
</dbReference>
<evidence type="ECO:0000313" key="6">
    <source>
        <dbReference type="Proteomes" id="UP000693970"/>
    </source>
</evidence>
<comment type="caution">
    <text evidence="4">The sequence shown here is derived from an EMBL/GenBank/DDBJ whole genome shotgun (WGS) entry which is preliminary data.</text>
</comment>
<dbReference type="EMBL" id="JAGRRH010000034">
    <property type="protein sequence ID" value="KAG7339437.1"/>
    <property type="molecule type" value="Genomic_DNA"/>
</dbReference>
<proteinExistence type="predicted"/>
<dbReference type="OrthoDB" id="45574at2759"/>
<dbReference type="InterPro" id="IPR000244">
    <property type="entry name" value="Ribosomal_bL9"/>
</dbReference>
<evidence type="ECO:0000313" key="4">
    <source>
        <dbReference type="EMBL" id="KAG7339437.1"/>
    </source>
</evidence>
<dbReference type="GO" id="GO:0006412">
    <property type="term" value="P:translation"/>
    <property type="evidence" value="ECO:0007669"/>
    <property type="project" value="InterPro"/>
</dbReference>
<dbReference type="PANTHER" id="PTHR21368">
    <property type="entry name" value="50S RIBOSOMAL PROTEIN L9"/>
    <property type="match status" value="1"/>
</dbReference>
<reference evidence="4" key="2">
    <citation type="submission" date="2021-04" db="EMBL/GenBank/DDBJ databases">
        <authorList>
            <person name="Podell S."/>
        </authorList>
    </citation>
    <scope>NUCLEOTIDE SEQUENCE</scope>
    <source>
        <strain evidence="4">Hildebrandi</strain>
    </source>
</reference>
<dbReference type="GO" id="GO:0003735">
    <property type="term" value="F:structural constituent of ribosome"/>
    <property type="evidence" value="ECO:0007669"/>
    <property type="project" value="InterPro"/>
</dbReference>
<dbReference type="InterPro" id="IPR020070">
    <property type="entry name" value="Ribosomal_bL9_N"/>
</dbReference>
<evidence type="ECO:0000259" key="2">
    <source>
        <dbReference type="Pfam" id="PF01281"/>
    </source>
</evidence>
<feature type="domain" description="Ribosomal protein L9" evidence="2">
    <location>
        <begin position="120"/>
        <end position="166"/>
    </location>
</feature>
<organism evidence="4 6">
    <name type="scientific">Nitzschia inconspicua</name>
    <dbReference type="NCBI Taxonomy" id="303405"/>
    <lineage>
        <taxon>Eukaryota</taxon>
        <taxon>Sar</taxon>
        <taxon>Stramenopiles</taxon>
        <taxon>Ochrophyta</taxon>
        <taxon>Bacillariophyta</taxon>
        <taxon>Bacillariophyceae</taxon>
        <taxon>Bacillariophycidae</taxon>
        <taxon>Bacillariales</taxon>
        <taxon>Bacillariaceae</taxon>
        <taxon>Nitzschia</taxon>
    </lineage>
</organism>
<feature type="domain" description="Large ribosomal subunit protein bL9 C-terminal" evidence="3">
    <location>
        <begin position="180"/>
        <end position="278"/>
    </location>
</feature>
<evidence type="ECO:0000259" key="3">
    <source>
        <dbReference type="Pfam" id="PF03948"/>
    </source>
</evidence>
<evidence type="ECO:0000256" key="1">
    <source>
        <dbReference type="ARBA" id="ARBA00035427"/>
    </source>
</evidence>
<sequence>MMCQQRCPPALPFKGLRRLLLGDKMMIWVSFLLVALVVIRTDAFVPSKVVLTPRTRIPSSPFIFKEQGDGDSLRNHPIVPAVLQQQIPSSCAGVNIFLTRLAMSKRKSGTTASSSSSSKMQVRLLRHIAGTGQAGDIIMVTPAFYNNKLRPKHLAEPITDEQVQKLTQQQQAQQQAILEAATKLQQQLSQDNGFVLRFPNNKTGPDGKKLFGGIGTKKLLQQLQEVVNDPYLQQKQVKVLELSENGTTLQGDIKETGVYVMKLQLTKDITVKIQVVVE</sequence>
<dbReference type="GO" id="GO:0005840">
    <property type="term" value="C:ribosome"/>
    <property type="evidence" value="ECO:0007669"/>
    <property type="project" value="UniProtKB-KW"/>
</dbReference>